<dbReference type="EMBL" id="LAZR01042751">
    <property type="protein sequence ID" value="KKL08756.1"/>
    <property type="molecule type" value="Genomic_DNA"/>
</dbReference>
<name>A0A0F9CT04_9ZZZZ</name>
<sequence>MFKGNPIIDLADLKATFPELNNDFTKEEIGYLARVSEAILNSSPEDILSGKVFSHSPLQLPVSEADLQDLLKEGVHNPNDVFASIGFSKSVEAVTQALKAGFAPVEPKTPVEEGLQKELEAFFQLRAEELGIVPGAEEDTKLNIITRHERIAEIEG</sequence>
<proteinExistence type="predicted"/>
<accession>A0A0F9CT04</accession>
<evidence type="ECO:0000313" key="1">
    <source>
        <dbReference type="EMBL" id="KKL08756.1"/>
    </source>
</evidence>
<gene>
    <name evidence="1" type="ORF">LCGC14_2572660</name>
</gene>
<comment type="caution">
    <text evidence="1">The sequence shown here is derived from an EMBL/GenBank/DDBJ whole genome shotgun (WGS) entry which is preliminary data.</text>
</comment>
<protein>
    <submittedName>
        <fullName evidence="1">Uncharacterized protein</fullName>
    </submittedName>
</protein>
<reference evidence="1" key="1">
    <citation type="journal article" date="2015" name="Nature">
        <title>Complex archaea that bridge the gap between prokaryotes and eukaryotes.</title>
        <authorList>
            <person name="Spang A."/>
            <person name="Saw J.H."/>
            <person name="Jorgensen S.L."/>
            <person name="Zaremba-Niedzwiedzka K."/>
            <person name="Martijn J."/>
            <person name="Lind A.E."/>
            <person name="van Eijk R."/>
            <person name="Schleper C."/>
            <person name="Guy L."/>
            <person name="Ettema T.J."/>
        </authorList>
    </citation>
    <scope>NUCLEOTIDE SEQUENCE</scope>
</reference>
<organism evidence="1">
    <name type="scientific">marine sediment metagenome</name>
    <dbReference type="NCBI Taxonomy" id="412755"/>
    <lineage>
        <taxon>unclassified sequences</taxon>
        <taxon>metagenomes</taxon>
        <taxon>ecological metagenomes</taxon>
    </lineage>
</organism>
<dbReference type="AlphaFoldDB" id="A0A0F9CT04"/>
<feature type="non-terminal residue" evidence="1">
    <location>
        <position position="156"/>
    </location>
</feature>